<evidence type="ECO:0000313" key="2">
    <source>
        <dbReference type="Proteomes" id="UP000230423"/>
    </source>
</evidence>
<reference evidence="1 2" key="1">
    <citation type="submission" date="2015-09" db="EMBL/GenBank/DDBJ databases">
        <title>Draft genome of the parasitic nematode Teladorsagia circumcincta isolate WARC Sus (inbred).</title>
        <authorList>
            <person name="Mitreva M."/>
        </authorList>
    </citation>
    <scope>NUCLEOTIDE SEQUENCE [LARGE SCALE GENOMIC DNA]</scope>
    <source>
        <strain evidence="1 2">S</strain>
    </source>
</reference>
<dbReference type="AlphaFoldDB" id="A0A2G9UBI4"/>
<accession>A0A2G9UBI4</accession>
<keyword evidence="2" id="KW-1185">Reference proteome</keyword>
<protein>
    <submittedName>
        <fullName evidence="1">Uncharacterized protein</fullName>
    </submittedName>
</protein>
<evidence type="ECO:0000313" key="1">
    <source>
        <dbReference type="EMBL" id="PIO67574.1"/>
    </source>
</evidence>
<name>A0A2G9UBI4_TELCI</name>
<dbReference type="EMBL" id="KZ347517">
    <property type="protein sequence ID" value="PIO67574.1"/>
    <property type="molecule type" value="Genomic_DNA"/>
</dbReference>
<gene>
    <name evidence="1" type="ORF">TELCIR_10670</name>
</gene>
<organism evidence="1 2">
    <name type="scientific">Teladorsagia circumcincta</name>
    <name type="common">Brown stomach worm</name>
    <name type="synonym">Ostertagia circumcincta</name>
    <dbReference type="NCBI Taxonomy" id="45464"/>
    <lineage>
        <taxon>Eukaryota</taxon>
        <taxon>Metazoa</taxon>
        <taxon>Ecdysozoa</taxon>
        <taxon>Nematoda</taxon>
        <taxon>Chromadorea</taxon>
        <taxon>Rhabditida</taxon>
        <taxon>Rhabditina</taxon>
        <taxon>Rhabditomorpha</taxon>
        <taxon>Strongyloidea</taxon>
        <taxon>Trichostrongylidae</taxon>
        <taxon>Teladorsagia</taxon>
    </lineage>
</organism>
<dbReference type="Proteomes" id="UP000230423">
    <property type="component" value="Unassembled WGS sequence"/>
</dbReference>
<sequence>MSVKMNFRKVVFGKKKCRSISESGIPYPVSLPLLLFSLKRVVTWKTLNAYTQSVSCMRTRICHFQFCYSMLRYHLCHFPQ</sequence>
<proteinExistence type="predicted"/>